<proteinExistence type="inferred from homology"/>
<comment type="caution">
    <text evidence="10">The sequence shown here is derived from an EMBL/GenBank/DDBJ whole genome shotgun (WGS) entry which is preliminary data.</text>
</comment>
<dbReference type="Pfam" id="PF05504">
    <property type="entry name" value="Spore_GerAC"/>
    <property type="match status" value="1"/>
</dbReference>
<keyword evidence="6" id="KW-0564">Palmitate</keyword>
<gene>
    <name evidence="10" type="ORF">ACFPOG_17265</name>
</gene>
<dbReference type="InterPro" id="IPR008844">
    <property type="entry name" value="Spore_GerAC-like"/>
</dbReference>
<evidence type="ECO:0000313" key="10">
    <source>
        <dbReference type="EMBL" id="MFC5450002.1"/>
    </source>
</evidence>
<evidence type="ECO:0000256" key="4">
    <source>
        <dbReference type="ARBA" id="ARBA00022729"/>
    </source>
</evidence>
<feature type="domain" description="Spore germination GerAC-like C-terminal" evidence="8">
    <location>
        <begin position="198"/>
        <end position="369"/>
    </location>
</feature>
<dbReference type="PROSITE" id="PS51257">
    <property type="entry name" value="PROKAR_LIPOPROTEIN"/>
    <property type="match status" value="1"/>
</dbReference>
<dbReference type="InterPro" id="IPR057336">
    <property type="entry name" value="GerAC_N"/>
</dbReference>
<evidence type="ECO:0000256" key="3">
    <source>
        <dbReference type="ARBA" id="ARBA00022544"/>
    </source>
</evidence>
<comment type="subcellular location">
    <subcellularLocation>
        <location evidence="1">Membrane</location>
        <topology evidence="1">Lipid-anchor</topology>
    </subcellularLocation>
</comment>
<keyword evidence="11" id="KW-1185">Reference proteome</keyword>
<evidence type="ECO:0000259" key="9">
    <source>
        <dbReference type="Pfam" id="PF25198"/>
    </source>
</evidence>
<dbReference type="InterPro" id="IPR046953">
    <property type="entry name" value="Spore_GerAC-like_C"/>
</dbReference>
<evidence type="ECO:0000256" key="7">
    <source>
        <dbReference type="ARBA" id="ARBA00023288"/>
    </source>
</evidence>
<keyword evidence="7" id="KW-0449">Lipoprotein</keyword>
<evidence type="ECO:0000256" key="1">
    <source>
        <dbReference type="ARBA" id="ARBA00004635"/>
    </source>
</evidence>
<evidence type="ECO:0000313" key="11">
    <source>
        <dbReference type="Proteomes" id="UP001596044"/>
    </source>
</evidence>
<evidence type="ECO:0000256" key="2">
    <source>
        <dbReference type="ARBA" id="ARBA00007886"/>
    </source>
</evidence>
<reference evidence="11" key="1">
    <citation type="journal article" date="2019" name="Int. J. Syst. Evol. Microbiol.">
        <title>The Global Catalogue of Microorganisms (GCM) 10K type strain sequencing project: providing services to taxonomists for standard genome sequencing and annotation.</title>
        <authorList>
            <consortium name="The Broad Institute Genomics Platform"/>
            <consortium name="The Broad Institute Genome Sequencing Center for Infectious Disease"/>
            <person name="Wu L."/>
            <person name="Ma J."/>
        </authorList>
    </citation>
    <scope>NUCLEOTIDE SEQUENCE [LARGE SCALE GENOMIC DNA]</scope>
    <source>
        <strain evidence="11">KACC 11904</strain>
    </source>
</reference>
<feature type="domain" description="Spore germination protein N-terminal" evidence="9">
    <location>
        <begin position="23"/>
        <end position="189"/>
    </location>
</feature>
<dbReference type="PANTHER" id="PTHR35789:SF1">
    <property type="entry name" value="SPORE GERMINATION PROTEIN B3"/>
    <property type="match status" value="1"/>
</dbReference>
<protein>
    <submittedName>
        <fullName evidence="10">Ger(X)C family spore germination protein</fullName>
    </submittedName>
</protein>
<comment type="similarity">
    <text evidence="2">Belongs to the GerABKC lipoprotein family.</text>
</comment>
<dbReference type="Gene3D" id="3.30.300.210">
    <property type="entry name" value="Nutrient germinant receptor protein C, domain 3"/>
    <property type="match status" value="1"/>
</dbReference>
<dbReference type="PANTHER" id="PTHR35789">
    <property type="entry name" value="SPORE GERMINATION PROTEIN B3"/>
    <property type="match status" value="1"/>
</dbReference>
<name>A0ABW0KBE5_9BACL</name>
<dbReference type="RefSeq" id="WP_270884988.1">
    <property type="nucleotide sequence ID" value="NZ_JAQFVF010000080.1"/>
</dbReference>
<dbReference type="Pfam" id="PF25198">
    <property type="entry name" value="Spore_GerAC_N"/>
    <property type="match status" value="1"/>
</dbReference>
<evidence type="ECO:0000259" key="8">
    <source>
        <dbReference type="Pfam" id="PF05504"/>
    </source>
</evidence>
<keyword evidence="5" id="KW-0472">Membrane</keyword>
<keyword evidence="4" id="KW-0732">Signal</keyword>
<evidence type="ECO:0000256" key="5">
    <source>
        <dbReference type="ARBA" id="ARBA00023136"/>
    </source>
</evidence>
<accession>A0ABW0KBE5</accession>
<evidence type="ECO:0000256" key="6">
    <source>
        <dbReference type="ARBA" id="ARBA00023139"/>
    </source>
</evidence>
<sequence length="372" mass="42250">MKKWRGIVITWVALFVIAGCGKQVYIETQRFIIAVGIDIDEEKKLAAYSSSTVFSKEAKDKYKITAATADTMRESRIILGQKINGNIVTGKLQNIMIGKNLLMQTNVLPYLDVFYRDPKNETNANMIVVDGSVKDVMYTNMSDKGALGGVIKQLVESTYQSRISVITTLQQFHQQMKDSRITPSLPEMKTEKNELVISGTALLHKDGTYAASLNNQESSLLLLLQRNTKKPIPLTVHIPREISLTDEEMSYASFNIRKINVNFKPIFDKSHLTIDIQMKVVIELTERMFTFDMKKKSKTLAQAIEQELKKQCEALIKKAQVHQIDPFGFGIYVSAYDYKNWMKVEEHWVKTFSEATVNYSPTVVIRNIGVAE</sequence>
<dbReference type="NCBIfam" id="TIGR02887">
    <property type="entry name" value="spore_ger_x_C"/>
    <property type="match status" value="1"/>
</dbReference>
<dbReference type="EMBL" id="JBHSMJ010000022">
    <property type="protein sequence ID" value="MFC5450002.1"/>
    <property type="molecule type" value="Genomic_DNA"/>
</dbReference>
<keyword evidence="3" id="KW-0309">Germination</keyword>
<dbReference type="Proteomes" id="UP001596044">
    <property type="component" value="Unassembled WGS sequence"/>
</dbReference>
<organism evidence="10 11">
    <name type="scientific">Paenibacillus aestuarii</name>
    <dbReference type="NCBI Taxonomy" id="516965"/>
    <lineage>
        <taxon>Bacteria</taxon>
        <taxon>Bacillati</taxon>
        <taxon>Bacillota</taxon>
        <taxon>Bacilli</taxon>
        <taxon>Bacillales</taxon>
        <taxon>Paenibacillaceae</taxon>
        <taxon>Paenibacillus</taxon>
    </lineage>
</organism>
<dbReference type="InterPro" id="IPR038501">
    <property type="entry name" value="Spore_GerAC_C_sf"/>
</dbReference>